<evidence type="ECO:0000256" key="3">
    <source>
        <dbReference type="ARBA" id="ARBA00007970"/>
    </source>
</evidence>
<dbReference type="Pfam" id="PF00155">
    <property type="entry name" value="Aminotran_1_2"/>
    <property type="match status" value="1"/>
</dbReference>
<dbReference type="GO" id="GO:0030170">
    <property type="term" value="F:pyridoxal phosphate binding"/>
    <property type="evidence" value="ECO:0007669"/>
    <property type="project" value="InterPro"/>
</dbReference>
<dbReference type="InterPro" id="IPR015424">
    <property type="entry name" value="PyrdxlP-dep_Trfase"/>
</dbReference>
<dbReference type="AlphaFoldDB" id="A0A0H3C9H6"/>
<proteinExistence type="inferred from homology"/>
<organism evidence="11 12">
    <name type="scientific">Caulobacter vibrioides (strain NA1000 / CB15N)</name>
    <name type="common">Caulobacter crescentus</name>
    <dbReference type="NCBI Taxonomy" id="565050"/>
    <lineage>
        <taxon>Bacteria</taxon>
        <taxon>Pseudomonadati</taxon>
        <taxon>Pseudomonadota</taxon>
        <taxon>Alphaproteobacteria</taxon>
        <taxon>Caulobacterales</taxon>
        <taxon>Caulobacteraceae</taxon>
        <taxon>Caulobacter</taxon>
    </lineage>
</organism>
<dbReference type="HOGENOM" id="CLU_017584_3_3_5"/>
<dbReference type="EC" id="2.6.1.9" evidence="9"/>
<dbReference type="InterPro" id="IPR015422">
    <property type="entry name" value="PyrdxlP-dep_Trfase_small"/>
</dbReference>
<dbReference type="GO" id="GO:0004400">
    <property type="term" value="F:histidinol-phosphate transaminase activity"/>
    <property type="evidence" value="ECO:0007669"/>
    <property type="project" value="UniProtKB-UniRule"/>
</dbReference>
<dbReference type="GeneID" id="7332672"/>
<keyword evidence="12" id="KW-1185">Reference proteome</keyword>
<dbReference type="Proteomes" id="UP000001364">
    <property type="component" value="Chromosome"/>
</dbReference>
<evidence type="ECO:0000256" key="1">
    <source>
        <dbReference type="ARBA" id="ARBA00001933"/>
    </source>
</evidence>
<evidence type="ECO:0000259" key="10">
    <source>
        <dbReference type="Pfam" id="PF00155"/>
    </source>
</evidence>
<dbReference type="InterPro" id="IPR005861">
    <property type="entry name" value="HisP_aminotrans"/>
</dbReference>
<sequence>MTAASNDRFAAPRPMPKPGIMDIHAYVGGKSKVEGIAHPVKLSSNENILGSSDKAKDAYRNAVDRLHIYPDGKANFLRAAVAERYKLEPERLTFGDGSDEIFALLCQVYLEPGDNIVQGEHGFAAYAIGARACQGEVRMAKEVNHRVDIDEVIKCVDERTRLVFIANPANPTGTWLTGEEIRALHAALPPSVVLVLDGAYAEFCSDPHFEDGLELARTAENVIVTRTFSKIHGLAALRVGWGYAPEHIIAPIERIRPPFNTSIPAQEAAVAALFDDDFQDRSRALVEQWRPWLAQQLGGLGLEVTPSAANFVLATFPTTPGKTAPEAEAFLASKGYLVRAVGNYNLPHAIRITIGLEEQNRAVVELLSQFMGR</sequence>
<dbReference type="InterPro" id="IPR004839">
    <property type="entry name" value="Aminotransferase_I/II_large"/>
</dbReference>
<keyword evidence="9" id="KW-0368">Histidine biosynthesis</keyword>
<keyword evidence="9" id="KW-0028">Amino-acid biosynthesis</keyword>
<dbReference type="OrthoDB" id="9809616at2"/>
<dbReference type="CDD" id="cd00609">
    <property type="entry name" value="AAT_like"/>
    <property type="match status" value="1"/>
</dbReference>
<feature type="domain" description="Aminotransferase class I/classII large" evidence="10">
    <location>
        <begin position="39"/>
        <end position="364"/>
    </location>
</feature>
<feature type="modified residue" description="N6-(pyridoxal phosphate)lysine" evidence="9">
    <location>
        <position position="230"/>
    </location>
</feature>
<gene>
    <name evidence="9" type="primary">hisC</name>
    <name evidence="11" type="ordered locus">CCNA_02306</name>
</gene>
<evidence type="ECO:0000256" key="8">
    <source>
        <dbReference type="ARBA" id="ARBA00047481"/>
    </source>
</evidence>
<keyword evidence="5 9" id="KW-0032">Aminotransferase</keyword>
<comment type="catalytic activity">
    <reaction evidence="8 9">
        <text>L-histidinol phosphate + 2-oxoglutarate = 3-(imidazol-4-yl)-2-oxopropyl phosphate + L-glutamate</text>
        <dbReference type="Rhea" id="RHEA:23744"/>
        <dbReference type="ChEBI" id="CHEBI:16810"/>
        <dbReference type="ChEBI" id="CHEBI:29985"/>
        <dbReference type="ChEBI" id="CHEBI:57766"/>
        <dbReference type="ChEBI" id="CHEBI:57980"/>
        <dbReference type="EC" id="2.6.1.9"/>
    </reaction>
</comment>
<dbReference type="PhylomeDB" id="A0A0H3C9H6"/>
<dbReference type="PATRIC" id="fig|565050.3.peg.2257"/>
<comment type="similarity">
    <text evidence="3 9">Belongs to the class-II pyridoxal-phosphate-dependent aminotransferase family. Histidinol-phosphate aminotransferase subfamily.</text>
</comment>
<evidence type="ECO:0000313" key="11">
    <source>
        <dbReference type="EMBL" id="ACL95771.1"/>
    </source>
</evidence>
<accession>A0A0H3C9H6</accession>
<dbReference type="KEGG" id="ccs:CCNA_02306"/>
<evidence type="ECO:0000256" key="6">
    <source>
        <dbReference type="ARBA" id="ARBA00022679"/>
    </source>
</evidence>
<dbReference type="SUPFAM" id="SSF53383">
    <property type="entry name" value="PLP-dependent transferases"/>
    <property type="match status" value="1"/>
</dbReference>
<dbReference type="PANTHER" id="PTHR43643">
    <property type="entry name" value="HISTIDINOL-PHOSPHATE AMINOTRANSFERASE 2"/>
    <property type="match status" value="1"/>
</dbReference>
<dbReference type="EMBL" id="CP001340">
    <property type="protein sequence ID" value="ACL95771.1"/>
    <property type="molecule type" value="Genomic_DNA"/>
</dbReference>
<evidence type="ECO:0000256" key="9">
    <source>
        <dbReference type="HAMAP-Rule" id="MF_01023"/>
    </source>
</evidence>
<evidence type="ECO:0000313" key="12">
    <source>
        <dbReference type="Proteomes" id="UP000001364"/>
    </source>
</evidence>
<comment type="subunit">
    <text evidence="4 9">Homodimer.</text>
</comment>
<keyword evidence="7 9" id="KW-0663">Pyridoxal phosphate</keyword>
<dbReference type="RefSeq" id="WP_012640441.1">
    <property type="nucleotide sequence ID" value="NC_011916.1"/>
</dbReference>
<dbReference type="HAMAP" id="MF_01023">
    <property type="entry name" value="HisC_aminotrans_2"/>
    <property type="match status" value="1"/>
</dbReference>
<dbReference type="NCBIfam" id="TIGR01141">
    <property type="entry name" value="hisC"/>
    <property type="match status" value="1"/>
</dbReference>
<dbReference type="InterPro" id="IPR050106">
    <property type="entry name" value="HistidinolP_aminotransfase"/>
</dbReference>
<dbReference type="UniPathway" id="UPA00031">
    <property type="reaction ID" value="UER00012"/>
</dbReference>
<dbReference type="Gene3D" id="3.90.1150.10">
    <property type="entry name" value="Aspartate Aminotransferase, domain 1"/>
    <property type="match status" value="1"/>
</dbReference>
<reference evidence="11 12" key="1">
    <citation type="journal article" date="2010" name="J. Bacteriol.">
        <title>The genetic basis of laboratory adaptation in Caulobacter crescentus.</title>
        <authorList>
            <person name="Marks M.E."/>
            <person name="Castro-Rojas C.M."/>
            <person name="Teiling C."/>
            <person name="Du L."/>
            <person name="Kapatral V."/>
            <person name="Walunas T.L."/>
            <person name="Crosson S."/>
        </authorList>
    </citation>
    <scope>NUCLEOTIDE SEQUENCE [LARGE SCALE GENOMIC DNA]</scope>
    <source>
        <strain evidence="12">NA1000 / CB15N</strain>
    </source>
</reference>
<evidence type="ECO:0000256" key="5">
    <source>
        <dbReference type="ARBA" id="ARBA00022576"/>
    </source>
</evidence>
<evidence type="ECO:0000256" key="2">
    <source>
        <dbReference type="ARBA" id="ARBA00005011"/>
    </source>
</evidence>
<evidence type="ECO:0000256" key="7">
    <source>
        <dbReference type="ARBA" id="ARBA00022898"/>
    </source>
</evidence>
<dbReference type="RefSeq" id="YP_002517679.1">
    <property type="nucleotide sequence ID" value="NC_011916.1"/>
</dbReference>
<comment type="cofactor">
    <cofactor evidence="1 9">
        <name>pyridoxal 5'-phosphate</name>
        <dbReference type="ChEBI" id="CHEBI:597326"/>
    </cofactor>
</comment>
<name>A0A0H3C9H6_CAUVN</name>
<dbReference type="GO" id="GO:0000105">
    <property type="term" value="P:L-histidine biosynthetic process"/>
    <property type="evidence" value="ECO:0007669"/>
    <property type="project" value="UniProtKB-UniRule"/>
</dbReference>
<comment type="pathway">
    <text evidence="2 9">Amino-acid biosynthesis; L-histidine biosynthesis; L-histidine from 5-phospho-alpha-D-ribose 1-diphosphate: step 7/9.</text>
</comment>
<keyword evidence="6 9" id="KW-0808">Transferase</keyword>
<protein>
    <recommendedName>
        <fullName evidence="9">Histidinol-phosphate aminotransferase</fullName>
        <ecNumber evidence="9">2.6.1.9</ecNumber>
    </recommendedName>
    <alternativeName>
        <fullName evidence="9">Imidazole acetol-phosphate transaminase</fullName>
    </alternativeName>
</protein>
<evidence type="ECO:0000256" key="4">
    <source>
        <dbReference type="ARBA" id="ARBA00011738"/>
    </source>
</evidence>
<dbReference type="Gene3D" id="3.40.640.10">
    <property type="entry name" value="Type I PLP-dependent aspartate aminotransferase-like (Major domain)"/>
    <property type="match status" value="1"/>
</dbReference>
<dbReference type="PANTHER" id="PTHR43643:SF3">
    <property type="entry name" value="HISTIDINOL-PHOSPHATE AMINOTRANSFERASE"/>
    <property type="match status" value="1"/>
</dbReference>
<dbReference type="InterPro" id="IPR015421">
    <property type="entry name" value="PyrdxlP-dep_Trfase_major"/>
</dbReference>